<proteinExistence type="inferred from homology"/>
<dbReference type="PANTHER" id="PTHR32552:SF81">
    <property type="entry name" value="TONB-DEPENDENT OUTER MEMBRANE RECEPTOR"/>
    <property type="match status" value="1"/>
</dbReference>
<sequence>MNSNSRWVRRSLMLGTVLSLSGAMTPAAFAQQAAAEPTVGPQSDREQARVDAGATQAPAGENVGIQDIVVTARRSNESAQRVPIAISTVTSADLTRLSVRDIKDIQALTPGFQIASQNTAGRAKLTIRGQSEVDSRLTTDPSVGVYIDDVSLSRSYGLRSSLVDIERIEVLKGPQGTLYGRNTTGGAVNITTKHPTYDFGGYFDFLYGSYDYTQATGVLNLPIVDNRVALRVVGQAISREGYGRLSDGEQINDDHVYSGRALLRIDPADNVRVLLSADYVRQRNKGTNIILTSDLMLQNANAANRALGEIARELGLDPTIAANRLTAYNAWRTYYDAFRNGKFYDGFANAPGTEKPRDDLDHYGFSGKIDVDVGPVTLTSISSYRNLRKAYAQNTDGVPFVITGGFLSTDQEIFTQELRASAIDGEGFDWQGGLFYSRETGNELSTNDGNAFITPTRSRLTDIDVRNTSKAAYFQGIYDFGSNVRLTGGIRYTKDNRFINSMNRTEPSLATPVVPGQVLSAPTCNLLAPSLGGPTYPNCSYKTSTKSDKVTWLVSADWRPIDQLMLYASVSTGYRSGGFTYNGTSAPTTSLPAFLAAYEPFRPESVTNYEIGFKSDLLDRRLRVNLSVFYQDYSDIQQRIRDQVNGALVTLVRNAASAKIKGGELEITAVPTDGLTLNFGAAYLDAKYDEFIARDASGNLLDLTNQAFSAPDWTFNIGGTYEIPTSNGYVRLSANYNWTDDVDYQPGTTVPAGTTQPAFGLLDGRISWFIEPWDLDIAVFGKNLTNKHYWNNATNGETLGFNLAFPGEPRRFGVQIKKTF</sequence>
<evidence type="ECO:0000256" key="3">
    <source>
        <dbReference type="ARBA" id="ARBA00022452"/>
    </source>
</evidence>
<evidence type="ECO:0000259" key="16">
    <source>
        <dbReference type="Pfam" id="PF07715"/>
    </source>
</evidence>
<evidence type="ECO:0000313" key="17">
    <source>
        <dbReference type="EMBL" id="QDC37265.1"/>
    </source>
</evidence>
<keyword evidence="2 11" id="KW-0813">Transport</keyword>
<keyword evidence="10 11" id="KW-0998">Cell outer membrane</keyword>
<dbReference type="PROSITE" id="PS52016">
    <property type="entry name" value="TONB_DEPENDENT_REC_3"/>
    <property type="match status" value="1"/>
</dbReference>
<evidence type="ECO:0000259" key="15">
    <source>
        <dbReference type="Pfam" id="PF00593"/>
    </source>
</evidence>
<comment type="subcellular location">
    <subcellularLocation>
        <location evidence="1 11">Cell outer membrane</location>
        <topology evidence="1 11">Multi-pass membrane protein</topology>
    </subcellularLocation>
</comment>
<dbReference type="InterPro" id="IPR036942">
    <property type="entry name" value="Beta-barrel_TonB_sf"/>
</dbReference>
<keyword evidence="7" id="KW-0406">Ion transport</keyword>
<dbReference type="CDD" id="cd01347">
    <property type="entry name" value="ligand_gated_channel"/>
    <property type="match status" value="1"/>
</dbReference>
<evidence type="ECO:0000256" key="4">
    <source>
        <dbReference type="ARBA" id="ARBA00022496"/>
    </source>
</evidence>
<keyword evidence="17" id="KW-0675">Receptor</keyword>
<evidence type="ECO:0000256" key="12">
    <source>
        <dbReference type="RuleBase" id="RU003357"/>
    </source>
</evidence>
<dbReference type="InterPro" id="IPR037066">
    <property type="entry name" value="Plug_dom_sf"/>
</dbReference>
<organism evidence="17 18">
    <name type="scientific">Sphingobium fuliginis ATCC 27551</name>
    <dbReference type="NCBI Taxonomy" id="1208342"/>
    <lineage>
        <taxon>Bacteria</taxon>
        <taxon>Pseudomonadati</taxon>
        <taxon>Pseudomonadota</taxon>
        <taxon>Alphaproteobacteria</taxon>
        <taxon>Sphingomonadales</taxon>
        <taxon>Sphingomonadaceae</taxon>
        <taxon>Sphingobium</taxon>
    </lineage>
</organism>
<evidence type="ECO:0000256" key="6">
    <source>
        <dbReference type="ARBA" id="ARBA00023004"/>
    </source>
</evidence>
<evidence type="ECO:0000256" key="13">
    <source>
        <dbReference type="SAM" id="MobiDB-lite"/>
    </source>
</evidence>
<feature type="region of interest" description="Disordered" evidence="13">
    <location>
        <begin position="32"/>
        <end position="57"/>
    </location>
</feature>
<feature type="domain" description="TonB-dependent receptor plug" evidence="16">
    <location>
        <begin position="79"/>
        <end position="187"/>
    </location>
</feature>
<dbReference type="GO" id="GO:0009279">
    <property type="term" value="C:cell outer membrane"/>
    <property type="evidence" value="ECO:0007669"/>
    <property type="project" value="UniProtKB-SubCell"/>
</dbReference>
<accession>A0A5B8CEF4</accession>
<evidence type="ECO:0000256" key="2">
    <source>
        <dbReference type="ARBA" id="ARBA00022448"/>
    </source>
</evidence>
<gene>
    <name evidence="17" type="ORF">FIL70_08565</name>
</gene>
<dbReference type="InterPro" id="IPR000531">
    <property type="entry name" value="Beta-barrel_TonB"/>
</dbReference>
<keyword evidence="8 12" id="KW-0798">TonB box</keyword>
<keyword evidence="14" id="KW-0732">Signal</keyword>
<dbReference type="InterPro" id="IPR012910">
    <property type="entry name" value="Plug_dom"/>
</dbReference>
<keyword evidence="5 11" id="KW-0812">Transmembrane</keyword>
<dbReference type="SUPFAM" id="SSF56935">
    <property type="entry name" value="Porins"/>
    <property type="match status" value="1"/>
</dbReference>
<reference evidence="17 18" key="1">
    <citation type="submission" date="2019-06" db="EMBL/GenBank/DDBJ databases">
        <title>Genome organization and adaptive potential of archetypical organophosphate degarding Sphingobium fuliginis ATCC 27551.</title>
        <authorList>
            <person name="Sarwar A."/>
            <person name="Parthasarathy S."/>
            <person name="Singh C."/>
            <person name="Siddavattam D."/>
        </authorList>
    </citation>
    <scope>NUCLEOTIDE SEQUENCE [LARGE SCALE GENOMIC DNA]</scope>
    <source>
        <strain evidence="17 18">ATCC 27551</strain>
    </source>
</reference>
<dbReference type="Pfam" id="PF07715">
    <property type="entry name" value="Plug"/>
    <property type="match status" value="1"/>
</dbReference>
<dbReference type="AlphaFoldDB" id="A0A5B8CEF4"/>
<evidence type="ECO:0000256" key="5">
    <source>
        <dbReference type="ARBA" id="ARBA00022692"/>
    </source>
</evidence>
<dbReference type="InterPro" id="IPR039426">
    <property type="entry name" value="TonB-dep_rcpt-like"/>
</dbReference>
<name>A0A5B8CEF4_SPHSA</name>
<evidence type="ECO:0000256" key="14">
    <source>
        <dbReference type="SAM" id="SignalP"/>
    </source>
</evidence>
<dbReference type="PROSITE" id="PS51318">
    <property type="entry name" value="TAT"/>
    <property type="match status" value="1"/>
</dbReference>
<dbReference type="Pfam" id="PF00593">
    <property type="entry name" value="TonB_dep_Rec_b-barrel"/>
    <property type="match status" value="1"/>
</dbReference>
<feature type="chain" id="PRO_5023036628" evidence="14">
    <location>
        <begin position="31"/>
        <end position="820"/>
    </location>
</feature>
<evidence type="ECO:0000313" key="18">
    <source>
        <dbReference type="Proteomes" id="UP000311469"/>
    </source>
</evidence>
<dbReference type="Gene3D" id="2.170.130.10">
    <property type="entry name" value="TonB-dependent receptor, plug domain"/>
    <property type="match status" value="1"/>
</dbReference>
<keyword evidence="9 11" id="KW-0472">Membrane</keyword>
<dbReference type="Proteomes" id="UP000311469">
    <property type="component" value="Chromosome cSF1"/>
</dbReference>
<keyword evidence="4" id="KW-0410">Iron transport</keyword>
<dbReference type="InterPro" id="IPR006311">
    <property type="entry name" value="TAT_signal"/>
</dbReference>
<dbReference type="RefSeq" id="WP_140042064.1">
    <property type="nucleotide sequence ID" value="NZ_CP041016.1"/>
</dbReference>
<evidence type="ECO:0000256" key="1">
    <source>
        <dbReference type="ARBA" id="ARBA00004571"/>
    </source>
</evidence>
<dbReference type="GO" id="GO:0006826">
    <property type="term" value="P:iron ion transport"/>
    <property type="evidence" value="ECO:0007669"/>
    <property type="project" value="UniProtKB-KW"/>
</dbReference>
<comment type="similarity">
    <text evidence="11 12">Belongs to the TonB-dependent receptor family.</text>
</comment>
<feature type="domain" description="TonB-dependent receptor-like beta-barrel" evidence="15">
    <location>
        <begin position="323"/>
        <end position="780"/>
    </location>
</feature>
<evidence type="ECO:0000256" key="11">
    <source>
        <dbReference type="PROSITE-ProRule" id="PRU01360"/>
    </source>
</evidence>
<protein>
    <submittedName>
        <fullName evidence="17">TonB-dependent receptor</fullName>
    </submittedName>
</protein>
<keyword evidence="3 11" id="KW-1134">Transmembrane beta strand</keyword>
<dbReference type="EMBL" id="CP041016">
    <property type="protein sequence ID" value="QDC37265.1"/>
    <property type="molecule type" value="Genomic_DNA"/>
</dbReference>
<evidence type="ECO:0000256" key="7">
    <source>
        <dbReference type="ARBA" id="ARBA00023065"/>
    </source>
</evidence>
<keyword evidence="6" id="KW-0408">Iron</keyword>
<dbReference type="KEGG" id="sufl:FIL70_08565"/>
<evidence type="ECO:0000256" key="8">
    <source>
        <dbReference type="ARBA" id="ARBA00023077"/>
    </source>
</evidence>
<feature type="signal peptide" evidence="14">
    <location>
        <begin position="1"/>
        <end position="30"/>
    </location>
</feature>
<dbReference type="Gene3D" id="2.40.170.20">
    <property type="entry name" value="TonB-dependent receptor, beta-barrel domain"/>
    <property type="match status" value="1"/>
</dbReference>
<dbReference type="PANTHER" id="PTHR32552">
    <property type="entry name" value="FERRICHROME IRON RECEPTOR-RELATED"/>
    <property type="match status" value="1"/>
</dbReference>
<evidence type="ECO:0000256" key="9">
    <source>
        <dbReference type="ARBA" id="ARBA00023136"/>
    </source>
</evidence>
<evidence type="ECO:0000256" key="10">
    <source>
        <dbReference type="ARBA" id="ARBA00023237"/>
    </source>
</evidence>